<organism evidence="1 2">
    <name type="scientific">Araneus ventricosus</name>
    <name type="common">Orbweaver spider</name>
    <name type="synonym">Epeira ventricosa</name>
    <dbReference type="NCBI Taxonomy" id="182803"/>
    <lineage>
        <taxon>Eukaryota</taxon>
        <taxon>Metazoa</taxon>
        <taxon>Ecdysozoa</taxon>
        <taxon>Arthropoda</taxon>
        <taxon>Chelicerata</taxon>
        <taxon>Arachnida</taxon>
        <taxon>Araneae</taxon>
        <taxon>Araneomorphae</taxon>
        <taxon>Entelegynae</taxon>
        <taxon>Araneoidea</taxon>
        <taxon>Araneidae</taxon>
        <taxon>Araneus</taxon>
    </lineage>
</organism>
<name>A0A4Y2CK20_ARAVE</name>
<keyword evidence="2" id="KW-1185">Reference proteome</keyword>
<sequence length="203" mass="23309">MDTNPISISEELYFHRVFMRTNREPSVIDVEPIVGTTEILTFISDGLDHALFVRDIEGWVSPFDAGEIQRDNTVKRHFNFDIGDAIVHRCAIEESFRIAEENAFDADKLLDLPTQEATVYVQKFIGLVVVNTRPVNISFIYALAFACSLCGIAAENCKLHLMSCVALSTAFIFQLHFPYEWIYYDFKQWAFAYIFRHKQIHGG</sequence>
<comment type="caution">
    <text evidence="1">The sequence shown here is derived from an EMBL/GenBank/DDBJ whole genome shotgun (WGS) entry which is preliminary data.</text>
</comment>
<gene>
    <name evidence="1" type="ORF">AVEN_44832_1</name>
</gene>
<dbReference type="AlphaFoldDB" id="A0A4Y2CK20"/>
<dbReference type="EMBL" id="BGPR01000206">
    <property type="protein sequence ID" value="GBM04693.1"/>
    <property type="molecule type" value="Genomic_DNA"/>
</dbReference>
<proteinExistence type="predicted"/>
<evidence type="ECO:0000313" key="2">
    <source>
        <dbReference type="Proteomes" id="UP000499080"/>
    </source>
</evidence>
<evidence type="ECO:0000313" key="1">
    <source>
        <dbReference type="EMBL" id="GBM04693.1"/>
    </source>
</evidence>
<reference evidence="1 2" key="1">
    <citation type="journal article" date="2019" name="Sci. Rep.">
        <title>Orb-weaving spider Araneus ventricosus genome elucidates the spidroin gene catalogue.</title>
        <authorList>
            <person name="Kono N."/>
            <person name="Nakamura H."/>
            <person name="Ohtoshi R."/>
            <person name="Moran D.A.P."/>
            <person name="Shinohara A."/>
            <person name="Yoshida Y."/>
            <person name="Fujiwara M."/>
            <person name="Mori M."/>
            <person name="Tomita M."/>
            <person name="Arakawa K."/>
        </authorList>
    </citation>
    <scope>NUCLEOTIDE SEQUENCE [LARGE SCALE GENOMIC DNA]</scope>
</reference>
<dbReference type="Proteomes" id="UP000499080">
    <property type="component" value="Unassembled WGS sequence"/>
</dbReference>
<protein>
    <submittedName>
        <fullName evidence="1">Uncharacterized protein</fullName>
    </submittedName>
</protein>
<accession>A0A4Y2CK20</accession>